<evidence type="ECO:0000256" key="1">
    <source>
        <dbReference type="SAM" id="MobiDB-lite"/>
    </source>
</evidence>
<dbReference type="Proteomes" id="UP000751190">
    <property type="component" value="Unassembled WGS sequence"/>
</dbReference>
<sequence length="583" mass="60272">MELTGGGYSDSLHGGRIVGGGVSVHASKLEGLRGGRAKTDDSHVGKKAVGVASALNQLSPPAGDDVGGLFKTRGRKPTEHSAPAKQHGTSGERDLFSHHLGASESALKAREQTVAEHDLFGSLSRKAAVPHASAAHQPTSLHGGGTEEALLQLRLHDGKTQYIRTHAAKPRERAPDAQSAPWVVEDAATADPAAVRHEWEKEQREASMHIRRRNTPSDMPWEPPRPATAHAGARADGAADGGFSGRYGGGGYTGYAGVSSASAARQSTRAAPQRAGGASPSRRHNADSSLVDEILRQAARESPAPPERVPPPHRAAAVRARNSSDAARSALNDPVDWTAGAPGAERRNPITGGGLARGGRADVAGAPATHATFRREGRAHVPPVAGGRSAAGGRPMSAGPRFGHGGAVADVLDQTGLHAPTPKPPVQLPPTSDVQRVLRHDDGDAGARERRAERHAIDLGVAKACASAAGGAPSKRSAGACHRARGAFAPPTQLHAPFDQPERPNAEPAYDRVAHARESARTADSRFATSSMLATEAALRGADSHTVAGVSSKDAGAHRHSGVGRGRGAMHPRATTPTGRLDP</sequence>
<feature type="compositionally biased region" description="Basic and acidic residues" evidence="1">
    <location>
        <begin position="196"/>
        <end position="208"/>
    </location>
</feature>
<feature type="region of interest" description="Disordered" evidence="1">
    <location>
        <begin position="542"/>
        <end position="583"/>
    </location>
</feature>
<accession>A0A8J6CE18</accession>
<feature type="compositionally biased region" description="Low complexity" evidence="1">
    <location>
        <begin position="227"/>
        <end position="237"/>
    </location>
</feature>
<feature type="region of interest" description="Disordered" evidence="1">
    <location>
        <begin position="300"/>
        <end position="394"/>
    </location>
</feature>
<evidence type="ECO:0000313" key="2">
    <source>
        <dbReference type="EMBL" id="KAG8464093.1"/>
    </source>
</evidence>
<feature type="compositionally biased region" description="Pro residues" evidence="1">
    <location>
        <begin position="303"/>
        <end position="313"/>
    </location>
</feature>
<reference evidence="2" key="1">
    <citation type="submission" date="2021-05" db="EMBL/GenBank/DDBJ databases">
        <title>The genome of the haptophyte Pavlova lutheri (Diacronema luteri, Pavlovales) - a model for lipid biosynthesis in eukaryotic algae.</title>
        <authorList>
            <person name="Hulatt C.J."/>
            <person name="Posewitz M.C."/>
        </authorList>
    </citation>
    <scope>NUCLEOTIDE SEQUENCE</scope>
    <source>
        <strain evidence="2">NIVA-4/92</strain>
    </source>
</reference>
<protein>
    <submittedName>
        <fullName evidence="2">Uncharacterized protein</fullName>
    </submittedName>
</protein>
<feature type="compositionally biased region" description="Low complexity" evidence="1">
    <location>
        <begin position="314"/>
        <end position="330"/>
    </location>
</feature>
<evidence type="ECO:0000313" key="3">
    <source>
        <dbReference type="Proteomes" id="UP000751190"/>
    </source>
</evidence>
<feature type="compositionally biased region" description="Low complexity" evidence="1">
    <location>
        <begin position="264"/>
        <end position="275"/>
    </location>
</feature>
<name>A0A8J6CE18_DIALT</name>
<gene>
    <name evidence="2" type="ORF">KFE25_000261</name>
</gene>
<organism evidence="2 3">
    <name type="scientific">Diacronema lutheri</name>
    <name type="common">Unicellular marine alga</name>
    <name type="synonym">Monochrysis lutheri</name>
    <dbReference type="NCBI Taxonomy" id="2081491"/>
    <lineage>
        <taxon>Eukaryota</taxon>
        <taxon>Haptista</taxon>
        <taxon>Haptophyta</taxon>
        <taxon>Pavlovophyceae</taxon>
        <taxon>Pavlovales</taxon>
        <taxon>Pavlovaceae</taxon>
        <taxon>Diacronema</taxon>
    </lineage>
</organism>
<proteinExistence type="predicted"/>
<feature type="region of interest" description="Disordered" evidence="1">
    <location>
        <begin position="56"/>
        <end position="94"/>
    </location>
</feature>
<feature type="region of interest" description="Disordered" evidence="1">
    <location>
        <begin position="196"/>
        <end position="237"/>
    </location>
</feature>
<dbReference type="EMBL" id="JAGTXO010000014">
    <property type="protein sequence ID" value="KAG8464093.1"/>
    <property type="molecule type" value="Genomic_DNA"/>
</dbReference>
<comment type="caution">
    <text evidence="2">The sequence shown here is derived from an EMBL/GenBank/DDBJ whole genome shotgun (WGS) entry which is preliminary data.</text>
</comment>
<dbReference type="AlphaFoldDB" id="A0A8J6CE18"/>
<feature type="region of interest" description="Disordered" evidence="1">
    <location>
        <begin position="264"/>
        <end position="287"/>
    </location>
</feature>
<keyword evidence="3" id="KW-1185">Reference proteome</keyword>